<keyword evidence="4" id="KW-1185">Reference proteome</keyword>
<name>A0A9P9RCF5_FUSSL</name>
<gene>
    <name evidence="3" type="ORF">B0J15DRAFT_542381</name>
</gene>
<accession>A0A9P9RCF5</accession>
<feature type="region of interest" description="Disordered" evidence="2">
    <location>
        <begin position="1"/>
        <end position="72"/>
    </location>
</feature>
<comment type="caution">
    <text evidence="3">The sequence shown here is derived from an EMBL/GenBank/DDBJ whole genome shotgun (WGS) entry which is preliminary data.</text>
</comment>
<organism evidence="3 4">
    <name type="scientific">Fusarium solani</name>
    <name type="common">Filamentous fungus</name>
    <dbReference type="NCBI Taxonomy" id="169388"/>
    <lineage>
        <taxon>Eukaryota</taxon>
        <taxon>Fungi</taxon>
        <taxon>Dikarya</taxon>
        <taxon>Ascomycota</taxon>
        <taxon>Pezizomycotina</taxon>
        <taxon>Sordariomycetes</taxon>
        <taxon>Hypocreomycetidae</taxon>
        <taxon>Hypocreales</taxon>
        <taxon>Nectriaceae</taxon>
        <taxon>Fusarium</taxon>
        <taxon>Fusarium solani species complex</taxon>
    </lineage>
</organism>
<feature type="region of interest" description="Disordered" evidence="2">
    <location>
        <begin position="125"/>
        <end position="173"/>
    </location>
</feature>
<dbReference type="EMBL" id="JAGTJS010000002">
    <property type="protein sequence ID" value="KAH7274476.1"/>
    <property type="molecule type" value="Genomic_DNA"/>
</dbReference>
<evidence type="ECO:0000313" key="4">
    <source>
        <dbReference type="Proteomes" id="UP000736672"/>
    </source>
</evidence>
<feature type="region of interest" description="Disordered" evidence="2">
    <location>
        <begin position="231"/>
        <end position="251"/>
    </location>
</feature>
<feature type="coiled-coil region" evidence="1">
    <location>
        <begin position="84"/>
        <end position="111"/>
    </location>
</feature>
<dbReference type="PANTHER" id="PTHR22705">
    <property type="entry name" value="ZINC FINGER, ZZ DOMAIN CONTAINING 3"/>
    <property type="match status" value="1"/>
</dbReference>
<dbReference type="Proteomes" id="UP000736672">
    <property type="component" value="Unassembled WGS sequence"/>
</dbReference>
<feature type="compositionally biased region" description="Low complexity" evidence="2">
    <location>
        <begin position="27"/>
        <end position="43"/>
    </location>
</feature>
<feature type="compositionally biased region" description="Basic and acidic residues" evidence="2">
    <location>
        <begin position="137"/>
        <end position="149"/>
    </location>
</feature>
<proteinExistence type="predicted"/>
<dbReference type="OrthoDB" id="20473at2759"/>
<evidence type="ECO:0000256" key="1">
    <source>
        <dbReference type="SAM" id="Coils"/>
    </source>
</evidence>
<protein>
    <submittedName>
        <fullName evidence="3">Uncharacterized protein</fullName>
    </submittedName>
</protein>
<dbReference type="AlphaFoldDB" id="A0A9P9RCF5"/>
<keyword evidence="1" id="KW-0175">Coiled coil</keyword>
<feature type="compositionally biased region" description="Pro residues" evidence="2">
    <location>
        <begin position="14"/>
        <end position="26"/>
    </location>
</feature>
<evidence type="ECO:0000256" key="2">
    <source>
        <dbReference type="SAM" id="MobiDB-lite"/>
    </source>
</evidence>
<sequence length="251" mass="26497">MPALTISTDNLPSDRPPSPNRPPISPLTPTLASAQLSGAAAAAGAGGRPSLTHSQPDQTGVPPPAPVPIAFDSNPDVIAIKSAISILQIQRQRATADIQALNRAKDEAVQDPEAFVKDLIAGKINAPANDDSDDENGDGHDTADQKQDNAGEGPSKQRIASEPRAWANLPQPQNVVRCPPINWSQYAVVGDSLDKLHNEQVARPSQGTPAVVGTNGMYEFKGEGKQERYAGVAAPFAPTQERLSKKSKSKR</sequence>
<dbReference type="InterPro" id="IPR037830">
    <property type="entry name" value="ZZZ3"/>
</dbReference>
<evidence type="ECO:0000313" key="3">
    <source>
        <dbReference type="EMBL" id="KAH7274476.1"/>
    </source>
</evidence>
<reference evidence="3" key="1">
    <citation type="journal article" date="2021" name="Nat. Commun.">
        <title>Genetic determinants of endophytism in the Arabidopsis root mycobiome.</title>
        <authorList>
            <person name="Mesny F."/>
            <person name="Miyauchi S."/>
            <person name="Thiergart T."/>
            <person name="Pickel B."/>
            <person name="Atanasova L."/>
            <person name="Karlsson M."/>
            <person name="Huettel B."/>
            <person name="Barry K.W."/>
            <person name="Haridas S."/>
            <person name="Chen C."/>
            <person name="Bauer D."/>
            <person name="Andreopoulos W."/>
            <person name="Pangilinan J."/>
            <person name="LaButti K."/>
            <person name="Riley R."/>
            <person name="Lipzen A."/>
            <person name="Clum A."/>
            <person name="Drula E."/>
            <person name="Henrissat B."/>
            <person name="Kohler A."/>
            <person name="Grigoriev I.V."/>
            <person name="Martin F.M."/>
            <person name="Hacquard S."/>
        </authorList>
    </citation>
    <scope>NUCLEOTIDE SEQUENCE</scope>
    <source>
        <strain evidence="3">FSSC 5 MPI-SDFR-AT-0091</strain>
    </source>
</reference>
<dbReference type="PANTHER" id="PTHR22705:SF0">
    <property type="entry name" value="ZZ-TYPE ZINC FINGER-CONTAINING PROTEIN 3"/>
    <property type="match status" value="1"/>
</dbReference>